<proteinExistence type="predicted"/>
<organism evidence="1 2">
    <name type="scientific">Nelumbo nucifera</name>
    <name type="common">Sacred lotus</name>
    <dbReference type="NCBI Taxonomy" id="4432"/>
    <lineage>
        <taxon>Eukaryota</taxon>
        <taxon>Viridiplantae</taxon>
        <taxon>Streptophyta</taxon>
        <taxon>Embryophyta</taxon>
        <taxon>Tracheophyta</taxon>
        <taxon>Spermatophyta</taxon>
        <taxon>Magnoliopsida</taxon>
        <taxon>Proteales</taxon>
        <taxon>Nelumbonaceae</taxon>
        <taxon>Nelumbo</taxon>
    </lineage>
</organism>
<accession>A0A822Y5P8</accession>
<protein>
    <submittedName>
        <fullName evidence="1">Uncharacterized protein</fullName>
    </submittedName>
</protein>
<sequence>MDRIIFTICSSSSTTSSLKKTFLQWEVVDLKLVMAAVSNLTFQSLGLEQSERINCVTWREAVVGPSTIREACSNAPRSSAPPKKMTATRSESCSSDMAVVEAAKRPRSIIRPTEQGAVARTLRLRFLTAAPKAAEPEACCSVPPISHVLWKGRIIKEMSSWCAIFHMSLCMSSRGDIALKA</sequence>
<evidence type="ECO:0000313" key="2">
    <source>
        <dbReference type="Proteomes" id="UP000607653"/>
    </source>
</evidence>
<keyword evidence="2" id="KW-1185">Reference proteome</keyword>
<reference evidence="1 2" key="1">
    <citation type="journal article" date="2020" name="Mol. Biol. Evol.">
        <title>Distinct Expression and Methylation Patterns for Genes with Different Fates following a Single Whole-Genome Duplication in Flowering Plants.</title>
        <authorList>
            <person name="Shi T."/>
            <person name="Rahmani R.S."/>
            <person name="Gugger P.F."/>
            <person name="Wang M."/>
            <person name="Li H."/>
            <person name="Zhang Y."/>
            <person name="Li Z."/>
            <person name="Wang Q."/>
            <person name="Van de Peer Y."/>
            <person name="Marchal K."/>
            <person name="Chen J."/>
        </authorList>
    </citation>
    <scope>NUCLEOTIDE SEQUENCE [LARGE SCALE GENOMIC DNA]</scope>
    <source>
        <tissue evidence="1">Leaf</tissue>
    </source>
</reference>
<dbReference type="Proteomes" id="UP000607653">
    <property type="component" value="Unassembled WGS sequence"/>
</dbReference>
<dbReference type="AlphaFoldDB" id="A0A822Y5P8"/>
<gene>
    <name evidence="1" type="ORF">HUJ06_027832</name>
</gene>
<comment type="caution">
    <text evidence="1">The sequence shown here is derived from an EMBL/GenBank/DDBJ whole genome shotgun (WGS) entry which is preliminary data.</text>
</comment>
<name>A0A822Y5P8_NELNU</name>
<dbReference type="EMBL" id="DUZY01000002">
    <property type="protein sequence ID" value="DAD26365.1"/>
    <property type="molecule type" value="Genomic_DNA"/>
</dbReference>
<evidence type="ECO:0000313" key="1">
    <source>
        <dbReference type="EMBL" id="DAD26365.1"/>
    </source>
</evidence>